<organism evidence="2 3">
    <name type="scientific">Favolaschia claudopus</name>
    <dbReference type="NCBI Taxonomy" id="2862362"/>
    <lineage>
        <taxon>Eukaryota</taxon>
        <taxon>Fungi</taxon>
        <taxon>Dikarya</taxon>
        <taxon>Basidiomycota</taxon>
        <taxon>Agaricomycotina</taxon>
        <taxon>Agaricomycetes</taxon>
        <taxon>Agaricomycetidae</taxon>
        <taxon>Agaricales</taxon>
        <taxon>Marasmiineae</taxon>
        <taxon>Mycenaceae</taxon>
        <taxon>Favolaschia</taxon>
    </lineage>
</organism>
<dbReference type="AlphaFoldDB" id="A0AAW0C275"/>
<evidence type="ECO:0000313" key="3">
    <source>
        <dbReference type="Proteomes" id="UP001362999"/>
    </source>
</evidence>
<dbReference type="Proteomes" id="UP001362999">
    <property type="component" value="Unassembled WGS sequence"/>
</dbReference>
<feature type="compositionally biased region" description="Basic and acidic residues" evidence="1">
    <location>
        <begin position="57"/>
        <end position="88"/>
    </location>
</feature>
<gene>
    <name evidence="2" type="ORF">R3P38DRAFT_2773718</name>
</gene>
<reference evidence="2 3" key="1">
    <citation type="journal article" date="2024" name="J Genomics">
        <title>Draft genome sequencing and assembly of Favolaschia claudopus CIRM-BRFM 2984 isolated from oak limbs.</title>
        <authorList>
            <person name="Navarro D."/>
            <person name="Drula E."/>
            <person name="Chaduli D."/>
            <person name="Cazenave R."/>
            <person name="Ahrendt S."/>
            <person name="Wang J."/>
            <person name="Lipzen A."/>
            <person name="Daum C."/>
            <person name="Barry K."/>
            <person name="Grigoriev I.V."/>
            <person name="Favel A."/>
            <person name="Rosso M.N."/>
            <person name="Martin F."/>
        </authorList>
    </citation>
    <scope>NUCLEOTIDE SEQUENCE [LARGE SCALE GENOMIC DNA]</scope>
    <source>
        <strain evidence="2 3">CIRM-BRFM 2984</strain>
    </source>
</reference>
<feature type="region of interest" description="Disordered" evidence="1">
    <location>
        <begin position="1"/>
        <end position="93"/>
    </location>
</feature>
<evidence type="ECO:0000313" key="2">
    <source>
        <dbReference type="EMBL" id="KAK7033300.1"/>
    </source>
</evidence>
<proteinExistence type="predicted"/>
<evidence type="ECO:0000256" key="1">
    <source>
        <dbReference type="SAM" id="MobiDB-lite"/>
    </source>
</evidence>
<keyword evidence="3" id="KW-1185">Reference proteome</keyword>
<accession>A0AAW0C275</accession>
<comment type="caution">
    <text evidence="2">The sequence shown here is derived from an EMBL/GenBank/DDBJ whole genome shotgun (WGS) entry which is preliminary data.</text>
</comment>
<dbReference type="EMBL" id="JAWWNJ010000023">
    <property type="protein sequence ID" value="KAK7033300.1"/>
    <property type="molecule type" value="Genomic_DNA"/>
</dbReference>
<feature type="region of interest" description="Disordered" evidence="1">
    <location>
        <begin position="128"/>
        <end position="156"/>
    </location>
</feature>
<name>A0AAW0C275_9AGAR</name>
<feature type="compositionally biased region" description="Basic and acidic residues" evidence="1">
    <location>
        <begin position="1"/>
        <end position="17"/>
    </location>
</feature>
<protein>
    <submittedName>
        <fullName evidence="2">Uncharacterized protein</fullName>
    </submittedName>
</protein>
<sequence>MGESVGDKAGEGRREIAEAGSSYRRPRENGAQNEGASGEVWRREVSLSSVGVRRRRKDEERRARTSEERPPLVRHHAVERERYRDHPNQSHGKYLHSNTIAARQRQYEQHRSMLSVFLVGVRVAADSEERGRERASEAGTSRRCSRNSSRGARERWTATKAKAEGRWWWYEFKMHFRLRSPFSRLSHGQTKSRQQKNDALGGIFLSIIRTDGPELSIFAHISPDGILTGNEGLEWWTSSGLGQR</sequence>